<dbReference type="OrthoDB" id="9806127at2"/>
<dbReference type="PATRIC" id="fig|161398.10.peg.3343"/>
<dbReference type="InterPro" id="IPR039421">
    <property type="entry name" value="Type_1_exporter"/>
</dbReference>
<dbReference type="PANTHER" id="PTHR43394">
    <property type="entry name" value="ATP-DEPENDENT PERMEASE MDL1, MITOCHONDRIAL"/>
    <property type="match status" value="1"/>
</dbReference>
<dbReference type="STRING" id="161398.PP2015_3280"/>
<dbReference type="EMBL" id="CP013187">
    <property type="protein sequence ID" value="ALO43757.1"/>
    <property type="molecule type" value="Genomic_DNA"/>
</dbReference>
<evidence type="ECO:0000259" key="9">
    <source>
        <dbReference type="PROSITE" id="PS50929"/>
    </source>
</evidence>
<feature type="transmembrane region" description="Helical" evidence="7">
    <location>
        <begin position="250"/>
        <end position="270"/>
    </location>
</feature>
<dbReference type="Proteomes" id="UP000061457">
    <property type="component" value="Chromosome I"/>
</dbReference>
<dbReference type="GO" id="GO:0005524">
    <property type="term" value="F:ATP binding"/>
    <property type="evidence" value="ECO:0007669"/>
    <property type="project" value="UniProtKB-KW"/>
</dbReference>
<feature type="transmembrane region" description="Helical" evidence="7">
    <location>
        <begin position="164"/>
        <end position="182"/>
    </location>
</feature>
<dbReference type="PROSITE" id="PS50929">
    <property type="entry name" value="ABC_TM1F"/>
    <property type="match status" value="1"/>
</dbReference>
<keyword evidence="4" id="KW-0067">ATP-binding</keyword>
<feature type="transmembrane region" description="Helical" evidence="7">
    <location>
        <begin position="25"/>
        <end position="46"/>
    </location>
</feature>
<name>A0A0S2K681_9GAMM</name>
<accession>A0A0S2K681</accession>
<keyword evidence="11" id="KW-1185">Reference proteome</keyword>
<dbReference type="InterPro" id="IPR003593">
    <property type="entry name" value="AAA+_ATPase"/>
</dbReference>
<keyword evidence="2 7" id="KW-0812">Transmembrane</keyword>
<feature type="domain" description="ABC transporter" evidence="8">
    <location>
        <begin position="336"/>
        <end position="553"/>
    </location>
</feature>
<feature type="domain" description="ABC transmembrane type-1" evidence="9">
    <location>
        <begin position="30"/>
        <end position="305"/>
    </location>
</feature>
<dbReference type="InterPro" id="IPR003439">
    <property type="entry name" value="ABC_transporter-like_ATP-bd"/>
</dbReference>
<dbReference type="CDD" id="cd18551">
    <property type="entry name" value="ABC_6TM_LmrA_like"/>
    <property type="match status" value="1"/>
</dbReference>
<proteinExistence type="predicted"/>
<feature type="transmembrane region" description="Helical" evidence="7">
    <location>
        <begin position="282"/>
        <end position="304"/>
    </location>
</feature>
<dbReference type="PANTHER" id="PTHR43394:SF1">
    <property type="entry name" value="ATP-BINDING CASSETTE SUB-FAMILY B MEMBER 10, MITOCHONDRIAL"/>
    <property type="match status" value="1"/>
</dbReference>
<dbReference type="GO" id="GO:0016887">
    <property type="term" value="F:ATP hydrolysis activity"/>
    <property type="evidence" value="ECO:0007669"/>
    <property type="project" value="InterPro"/>
</dbReference>
<dbReference type="Pfam" id="PF00664">
    <property type="entry name" value="ABC_membrane"/>
    <property type="match status" value="1"/>
</dbReference>
<dbReference type="SUPFAM" id="SSF52540">
    <property type="entry name" value="P-loop containing nucleoside triphosphate hydrolases"/>
    <property type="match status" value="1"/>
</dbReference>
<organism evidence="10 11">
    <name type="scientific">Pseudoalteromonas phenolica</name>
    <dbReference type="NCBI Taxonomy" id="161398"/>
    <lineage>
        <taxon>Bacteria</taxon>
        <taxon>Pseudomonadati</taxon>
        <taxon>Pseudomonadota</taxon>
        <taxon>Gammaproteobacteria</taxon>
        <taxon>Alteromonadales</taxon>
        <taxon>Pseudoalteromonadaceae</taxon>
        <taxon>Pseudoalteromonas</taxon>
    </lineage>
</organism>
<keyword evidence="3" id="KW-0547">Nucleotide-binding</keyword>
<evidence type="ECO:0000256" key="3">
    <source>
        <dbReference type="ARBA" id="ARBA00022741"/>
    </source>
</evidence>
<reference evidence="11" key="1">
    <citation type="submission" date="2015-11" db="EMBL/GenBank/DDBJ databases">
        <authorList>
            <person name="Kim K.M."/>
        </authorList>
    </citation>
    <scope>NUCLEOTIDE SEQUENCE [LARGE SCALE GENOMIC DNA]</scope>
    <source>
        <strain evidence="11">KCTC 12086</strain>
    </source>
</reference>
<feature type="transmembrane region" description="Helical" evidence="7">
    <location>
        <begin position="58"/>
        <end position="80"/>
    </location>
</feature>
<dbReference type="GO" id="GO:0005886">
    <property type="term" value="C:plasma membrane"/>
    <property type="evidence" value="ECO:0007669"/>
    <property type="project" value="UniProtKB-SubCell"/>
</dbReference>
<dbReference type="Gene3D" id="3.40.50.300">
    <property type="entry name" value="P-loop containing nucleotide triphosphate hydrolases"/>
    <property type="match status" value="1"/>
</dbReference>
<dbReference type="InterPro" id="IPR017871">
    <property type="entry name" value="ABC_transporter-like_CS"/>
</dbReference>
<evidence type="ECO:0000256" key="7">
    <source>
        <dbReference type="SAM" id="Phobius"/>
    </source>
</evidence>
<keyword evidence="5 7" id="KW-1133">Transmembrane helix</keyword>
<dbReference type="SUPFAM" id="SSF90123">
    <property type="entry name" value="ABC transporter transmembrane region"/>
    <property type="match status" value="1"/>
</dbReference>
<dbReference type="SMART" id="SM00382">
    <property type="entry name" value="AAA"/>
    <property type="match status" value="1"/>
</dbReference>
<dbReference type="InterPro" id="IPR027417">
    <property type="entry name" value="P-loop_NTPase"/>
</dbReference>
<dbReference type="AlphaFoldDB" id="A0A0S2K681"/>
<dbReference type="GO" id="GO:0015421">
    <property type="term" value="F:ABC-type oligopeptide transporter activity"/>
    <property type="evidence" value="ECO:0007669"/>
    <property type="project" value="TreeGrafter"/>
</dbReference>
<protein>
    <recommendedName>
        <fullName evidence="12">ABC transporter ATP-binding protein</fullName>
    </recommendedName>
</protein>
<evidence type="ECO:0000256" key="4">
    <source>
        <dbReference type="ARBA" id="ARBA00022840"/>
    </source>
</evidence>
<keyword evidence="6 7" id="KW-0472">Membrane</keyword>
<dbReference type="RefSeq" id="WP_058031399.1">
    <property type="nucleotide sequence ID" value="NZ_CP013187.1"/>
</dbReference>
<evidence type="ECO:0000256" key="2">
    <source>
        <dbReference type="ARBA" id="ARBA00022692"/>
    </source>
</evidence>
<gene>
    <name evidence="10" type="ORF">PP2015_3280</name>
</gene>
<dbReference type="KEGG" id="pphe:PP2015_3280"/>
<sequence>MSQSGGELKNLWQILKPHRPSKMQFTVLSVLVVVTTVLELLIPWFSKNLVDSISVDGVAMSVLMTLLSIVLISAVFEGILTWYGAKTGERICTSLRYSLIGKLLFSKVEAASDKHSAEYATRVVNDTLEVKTVLATDFISLFAGAVSLVAVVAMMFYLDWRLTLVLLACVLVGFLIILPLSLMMSGIGKAIQAAQAKLLSTLTEWMRHHTLIKSHNAQSPLHQESKALLETCMEHEVRGAKIMAMISPTINLVLMMSMVAILGFSSYWMQQGSMTLGTVTAFLMYLFGLTFPLVALGAFFSNLFKAAGTATRLQDIEQLAQEQLQQGESVVNASEIQIQALNFERDEKVILNNVSYQFDGPGLSIVTGESGSGKSTLMSQLLGFYDDTKSAIFIDGKRLDDVDLYSLRQAIAWVDQEPKLLNTSIKENLLLGLSEQPSDDAIEQALEQVGLSQWYEKIGKDLEQAVSERAQIFSGGEKQRFAIARALLRNAKVLLMDEPTSALDKHNSTEMMTLIRAIAKERRVIMISHNSAFLQQDDDHVHIAEGEIVKSAA</sequence>
<evidence type="ECO:0000256" key="5">
    <source>
        <dbReference type="ARBA" id="ARBA00022989"/>
    </source>
</evidence>
<dbReference type="Pfam" id="PF00005">
    <property type="entry name" value="ABC_tran"/>
    <property type="match status" value="1"/>
</dbReference>
<evidence type="ECO:0000256" key="1">
    <source>
        <dbReference type="ARBA" id="ARBA00004651"/>
    </source>
</evidence>
<evidence type="ECO:0000259" key="8">
    <source>
        <dbReference type="PROSITE" id="PS50893"/>
    </source>
</evidence>
<evidence type="ECO:0008006" key="12">
    <source>
        <dbReference type="Google" id="ProtNLM"/>
    </source>
</evidence>
<dbReference type="InterPro" id="IPR011527">
    <property type="entry name" value="ABC1_TM_dom"/>
</dbReference>
<comment type="subcellular location">
    <subcellularLocation>
        <location evidence="1">Cell membrane</location>
        <topology evidence="1">Multi-pass membrane protein</topology>
    </subcellularLocation>
</comment>
<evidence type="ECO:0000256" key="6">
    <source>
        <dbReference type="ARBA" id="ARBA00023136"/>
    </source>
</evidence>
<evidence type="ECO:0000313" key="11">
    <source>
        <dbReference type="Proteomes" id="UP000061457"/>
    </source>
</evidence>
<dbReference type="PROSITE" id="PS50893">
    <property type="entry name" value="ABC_TRANSPORTER_2"/>
    <property type="match status" value="1"/>
</dbReference>
<dbReference type="Gene3D" id="1.20.1560.10">
    <property type="entry name" value="ABC transporter type 1, transmembrane domain"/>
    <property type="match status" value="1"/>
</dbReference>
<dbReference type="InterPro" id="IPR036640">
    <property type="entry name" value="ABC1_TM_sf"/>
</dbReference>
<evidence type="ECO:0000313" key="10">
    <source>
        <dbReference type="EMBL" id="ALO43757.1"/>
    </source>
</evidence>
<dbReference type="PROSITE" id="PS00211">
    <property type="entry name" value="ABC_TRANSPORTER_1"/>
    <property type="match status" value="1"/>
</dbReference>
<dbReference type="CDD" id="cd03228">
    <property type="entry name" value="ABCC_MRP_Like"/>
    <property type="match status" value="1"/>
</dbReference>
<feature type="transmembrane region" description="Helical" evidence="7">
    <location>
        <begin position="138"/>
        <end position="158"/>
    </location>
</feature>